<dbReference type="GO" id="GO:0006313">
    <property type="term" value="P:DNA transposition"/>
    <property type="evidence" value="ECO:0007669"/>
    <property type="project" value="InterPro"/>
</dbReference>
<reference evidence="4" key="1">
    <citation type="journal article" date="2007" name="Proc. Natl. Acad. Sci. U.S.A.">
        <title>Genome sequencing reveals complex secondary metabolome in the marine actinomycete Salinispora tropica.</title>
        <authorList>
            <person name="Udwary D.W."/>
            <person name="Zeigler L."/>
            <person name="Asolkar R.N."/>
            <person name="Singan V."/>
            <person name="Lapidus A."/>
            <person name="Fenical W."/>
            <person name="Jensen P.R."/>
            <person name="Moore B.S."/>
        </authorList>
    </citation>
    <scope>NUCLEOTIDE SEQUENCE [LARGE SCALE GENOMIC DNA]</scope>
    <source>
        <strain evidence="4">ATCC BAA-916 / DSM 44818 / CNB-440</strain>
    </source>
</reference>
<dbReference type="AlphaFoldDB" id="A4X7G7"/>
<dbReference type="HOGENOM" id="CLU_1155738_0_0_11"/>
<dbReference type="KEGG" id="stp:Strop_2369"/>
<accession>A4X7G7</accession>
<feature type="region of interest" description="Disordered" evidence="1">
    <location>
        <begin position="110"/>
        <end position="240"/>
    </location>
</feature>
<sequence>MVGFAFTELLNFRLLPRLKNIGSIRVYRPDGTPPGWPALGGSLTTRAIKWDLIAQQYGQMVKYATALRLGTAEAEQVLRRFTRGGPPHPTYAALEELVRAVRTVVACDDLASPGPALGDPRRPPGRGELQQRQHGPALRQGRRPDRLGQGARRDLDARPAPAPEQSRARQHPAASAGARRAGLGEESERGGPARADRAVLVERQPVRAPSAWTWTSGSTAAVPRPRTPADIADRSSTGTR</sequence>
<keyword evidence="4" id="KW-1185">Reference proteome</keyword>
<feature type="domain" description="Tn3 transposase DDE" evidence="2">
    <location>
        <begin position="2"/>
        <end position="108"/>
    </location>
</feature>
<dbReference type="STRING" id="369723.Strop_2369"/>
<dbReference type="Proteomes" id="UP000000235">
    <property type="component" value="Chromosome"/>
</dbReference>
<evidence type="ECO:0000256" key="1">
    <source>
        <dbReference type="SAM" id="MobiDB-lite"/>
    </source>
</evidence>
<dbReference type="GO" id="GO:0004803">
    <property type="term" value="F:transposase activity"/>
    <property type="evidence" value="ECO:0007669"/>
    <property type="project" value="InterPro"/>
</dbReference>
<evidence type="ECO:0000313" key="4">
    <source>
        <dbReference type="Proteomes" id="UP000000235"/>
    </source>
</evidence>
<gene>
    <name evidence="3" type="ordered locus">Strop_2369</name>
</gene>
<feature type="compositionally biased region" description="Basic and acidic residues" evidence="1">
    <location>
        <begin position="142"/>
        <end position="157"/>
    </location>
</feature>
<protein>
    <recommendedName>
        <fullName evidence="2">Tn3 transposase DDE domain-containing protein</fullName>
    </recommendedName>
</protein>
<evidence type="ECO:0000259" key="2">
    <source>
        <dbReference type="Pfam" id="PF01526"/>
    </source>
</evidence>
<dbReference type="eggNOG" id="COG4644">
    <property type="taxonomic scope" value="Bacteria"/>
</dbReference>
<dbReference type="EMBL" id="CP000667">
    <property type="protein sequence ID" value="ABP54817.1"/>
    <property type="molecule type" value="Genomic_DNA"/>
</dbReference>
<feature type="compositionally biased region" description="Basic and acidic residues" evidence="1">
    <location>
        <begin position="182"/>
        <end position="200"/>
    </location>
</feature>
<dbReference type="Pfam" id="PF01526">
    <property type="entry name" value="DDE_Tnp_Tn3"/>
    <property type="match status" value="1"/>
</dbReference>
<organism evidence="3 4">
    <name type="scientific">Salinispora tropica (strain ATCC BAA-916 / DSM 44818 / JCM 13857 / NBRC 105044 / CNB-440)</name>
    <dbReference type="NCBI Taxonomy" id="369723"/>
    <lineage>
        <taxon>Bacteria</taxon>
        <taxon>Bacillati</taxon>
        <taxon>Actinomycetota</taxon>
        <taxon>Actinomycetes</taxon>
        <taxon>Micromonosporales</taxon>
        <taxon>Micromonosporaceae</taxon>
        <taxon>Salinispora</taxon>
    </lineage>
</organism>
<evidence type="ECO:0000313" key="3">
    <source>
        <dbReference type="EMBL" id="ABP54817.1"/>
    </source>
</evidence>
<proteinExistence type="predicted"/>
<name>A4X7G7_SALTO</name>
<dbReference type="InterPro" id="IPR002513">
    <property type="entry name" value="Tn3_Tnp_DDE_dom"/>
</dbReference>